<sequence length="85" mass="8649">MHLSGDLGPPPSETTMYVENKSTTPTQSGAVASTILRQRTLSSSSTSVTLHKKSVDYPDSIRDAEGGGGGSIGHGTLGVTFSPGS</sequence>
<reference evidence="2 3" key="1">
    <citation type="submission" date="2020-04" db="EMBL/GenBank/DDBJ databases">
        <title>Perkinsus olseni comparative genomics.</title>
        <authorList>
            <person name="Bogema D.R."/>
        </authorList>
    </citation>
    <scope>NUCLEOTIDE SEQUENCE [LARGE SCALE GENOMIC DNA]</scope>
    <source>
        <strain evidence="2">ATCC PRA-205</strain>
    </source>
</reference>
<feature type="region of interest" description="Disordered" evidence="1">
    <location>
        <begin position="1"/>
        <end position="27"/>
    </location>
</feature>
<gene>
    <name evidence="2" type="ORF">FOZ62_013488</name>
</gene>
<dbReference type="EMBL" id="JABANM010012025">
    <property type="protein sequence ID" value="KAF4736706.1"/>
    <property type="molecule type" value="Genomic_DNA"/>
</dbReference>
<evidence type="ECO:0000313" key="3">
    <source>
        <dbReference type="Proteomes" id="UP000574390"/>
    </source>
</evidence>
<accession>A0A7J6SX14</accession>
<comment type="caution">
    <text evidence="2">The sequence shown here is derived from an EMBL/GenBank/DDBJ whole genome shotgun (WGS) entry which is preliminary data.</text>
</comment>
<feature type="compositionally biased region" description="Gly residues" evidence="1">
    <location>
        <begin position="66"/>
        <end position="76"/>
    </location>
</feature>
<feature type="region of interest" description="Disordered" evidence="1">
    <location>
        <begin position="58"/>
        <end position="85"/>
    </location>
</feature>
<protein>
    <submittedName>
        <fullName evidence="2">Uncharacterized protein</fullName>
    </submittedName>
</protein>
<evidence type="ECO:0000313" key="2">
    <source>
        <dbReference type="EMBL" id="KAF4736706.1"/>
    </source>
</evidence>
<organism evidence="2 3">
    <name type="scientific">Perkinsus olseni</name>
    <name type="common">Perkinsus atlanticus</name>
    <dbReference type="NCBI Taxonomy" id="32597"/>
    <lineage>
        <taxon>Eukaryota</taxon>
        <taxon>Sar</taxon>
        <taxon>Alveolata</taxon>
        <taxon>Perkinsozoa</taxon>
        <taxon>Perkinsea</taxon>
        <taxon>Perkinsida</taxon>
        <taxon>Perkinsidae</taxon>
        <taxon>Perkinsus</taxon>
    </lineage>
</organism>
<dbReference type="AlphaFoldDB" id="A0A7J6SX14"/>
<name>A0A7J6SX14_PEROL</name>
<proteinExistence type="predicted"/>
<dbReference type="Proteomes" id="UP000574390">
    <property type="component" value="Unassembled WGS sequence"/>
</dbReference>
<feature type="compositionally biased region" description="Polar residues" evidence="1">
    <location>
        <begin position="13"/>
        <end position="27"/>
    </location>
</feature>
<evidence type="ECO:0000256" key="1">
    <source>
        <dbReference type="SAM" id="MobiDB-lite"/>
    </source>
</evidence>